<dbReference type="EMBL" id="BORQ01000001">
    <property type="protein sequence ID" value="GIO29902.1"/>
    <property type="molecule type" value="Genomic_DNA"/>
</dbReference>
<sequence length="236" mass="26060">MLALSRFLLRSYTRKHAYFAPLAATLIAMFLLYTYKPNPVMDSYAVTSVFLFVGSAWLALTFLNHGSPQQEQLHITHIGGMKRYLFSQILALLVPVAMCTAIFMLYPIAAQMFDRPVRIGEFLLAVCGHLVMGGLGASLALFFQSAWMPNGSRAVALLLALVIASIGAKSIAGLLPEQLRWLRWIFPPVSPMMDALLNGGAVPPHKVWLTLGYGLAYTLLLGLVYMLLSVRRDART</sequence>
<feature type="transmembrane region" description="Helical" evidence="1">
    <location>
        <begin position="207"/>
        <end position="228"/>
    </location>
</feature>
<reference evidence="2" key="1">
    <citation type="submission" date="2021-03" db="EMBL/GenBank/DDBJ databases">
        <title>Antimicrobial resistance genes in bacteria isolated from Japanese honey, and their potential for conferring macrolide and lincosamide resistance in the American foulbrood pathogen Paenibacillus larvae.</title>
        <authorList>
            <person name="Okamoto M."/>
            <person name="Kumagai M."/>
            <person name="Kanamori H."/>
            <person name="Takamatsu D."/>
        </authorList>
    </citation>
    <scope>NUCLEOTIDE SEQUENCE</scope>
    <source>
        <strain evidence="2">J2TS6</strain>
    </source>
</reference>
<feature type="transmembrane region" description="Helical" evidence="1">
    <location>
        <begin position="122"/>
        <end position="143"/>
    </location>
</feature>
<keyword evidence="1" id="KW-1133">Transmembrane helix</keyword>
<dbReference type="Proteomes" id="UP000679779">
    <property type="component" value="Unassembled WGS sequence"/>
</dbReference>
<organism evidence="2 3">
    <name type="scientific">Paenibacillus albilobatus</name>
    <dbReference type="NCBI Taxonomy" id="2716884"/>
    <lineage>
        <taxon>Bacteria</taxon>
        <taxon>Bacillati</taxon>
        <taxon>Bacillota</taxon>
        <taxon>Bacilli</taxon>
        <taxon>Bacillales</taxon>
        <taxon>Paenibacillaceae</taxon>
        <taxon>Paenibacillus</taxon>
    </lineage>
</organism>
<feature type="transmembrane region" description="Helical" evidence="1">
    <location>
        <begin position="84"/>
        <end position="110"/>
    </location>
</feature>
<keyword evidence="1" id="KW-0812">Transmembrane</keyword>
<evidence type="ECO:0000256" key="1">
    <source>
        <dbReference type="SAM" id="Phobius"/>
    </source>
</evidence>
<evidence type="ECO:0000313" key="3">
    <source>
        <dbReference type="Proteomes" id="UP000679779"/>
    </source>
</evidence>
<dbReference type="AlphaFoldDB" id="A0A919XFL2"/>
<accession>A0A919XFL2</accession>
<comment type="caution">
    <text evidence="2">The sequence shown here is derived from an EMBL/GenBank/DDBJ whole genome shotgun (WGS) entry which is preliminary data.</text>
</comment>
<feature type="transmembrane region" description="Helical" evidence="1">
    <location>
        <begin position="155"/>
        <end position="175"/>
    </location>
</feature>
<evidence type="ECO:0000313" key="2">
    <source>
        <dbReference type="EMBL" id="GIO29902.1"/>
    </source>
</evidence>
<keyword evidence="3" id="KW-1185">Reference proteome</keyword>
<proteinExistence type="predicted"/>
<protein>
    <submittedName>
        <fullName evidence="2">ABC transporter permease</fullName>
    </submittedName>
</protein>
<dbReference type="RefSeq" id="WP_160037459.1">
    <property type="nucleotide sequence ID" value="NZ_BORQ01000001.1"/>
</dbReference>
<name>A0A919XFL2_9BACL</name>
<feature type="transmembrane region" description="Helical" evidence="1">
    <location>
        <begin position="41"/>
        <end position="63"/>
    </location>
</feature>
<gene>
    <name evidence="2" type="ORF">J2TS6_10430</name>
</gene>
<feature type="transmembrane region" description="Helical" evidence="1">
    <location>
        <begin position="16"/>
        <end position="35"/>
    </location>
</feature>
<keyword evidence="1" id="KW-0472">Membrane</keyword>